<evidence type="ECO:0000256" key="4">
    <source>
        <dbReference type="ARBA" id="ARBA00022822"/>
    </source>
</evidence>
<reference evidence="11" key="1">
    <citation type="journal article" date="2020" name="mSystems">
        <title>Genome- and Community-Level Interaction Insights into Carbon Utilization and Element Cycling Functions of Hydrothermarchaeota in Hydrothermal Sediment.</title>
        <authorList>
            <person name="Zhou Z."/>
            <person name="Liu Y."/>
            <person name="Xu W."/>
            <person name="Pan J."/>
            <person name="Luo Z.H."/>
            <person name="Li M."/>
        </authorList>
    </citation>
    <scope>NUCLEOTIDE SEQUENCE [LARGE SCALE GENOMIC DNA]</scope>
    <source>
        <strain evidence="12">SpSt-10</strain>
        <strain evidence="11">SpSt-62</strain>
        <strain evidence="10">SpSt-97</strain>
    </source>
</reference>
<dbReference type="GO" id="GO:0000162">
    <property type="term" value="P:L-tryptophan biosynthetic process"/>
    <property type="evidence" value="ECO:0007669"/>
    <property type="project" value="UniProtKB-KW"/>
</dbReference>
<feature type="domain" description="Glutamine amidotransferase" evidence="9">
    <location>
        <begin position="3"/>
        <end position="183"/>
    </location>
</feature>
<dbReference type="InterPro" id="IPR006221">
    <property type="entry name" value="TrpG/PapA_dom"/>
</dbReference>
<evidence type="ECO:0000313" key="12">
    <source>
        <dbReference type="EMBL" id="HHF48134.1"/>
    </source>
</evidence>
<comment type="catalytic activity">
    <reaction evidence="8">
        <text>chorismate + L-glutamine = anthranilate + pyruvate + L-glutamate + H(+)</text>
        <dbReference type="Rhea" id="RHEA:21732"/>
        <dbReference type="ChEBI" id="CHEBI:15361"/>
        <dbReference type="ChEBI" id="CHEBI:15378"/>
        <dbReference type="ChEBI" id="CHEBI:16567"/>
        <dbReference type="ChEBI" id="CHEBI:29748"/>
        <dbReference type="ChEBI" id="CHEBI:29985"/>
        <dbReference type="ChEBI" id="CHEBI:58359"/>
        <dbReference type="EC" id="4.1.3.27"/>
    </reaction>
</comment>
<dbReference type="FunFam" id="3.40.50.880:FF:000003">
    <property type="entry name" value="Anthranilate synthase component II"/>
    <property type="match status" value="1"/>
</dbReference>
<dbReference type="NCBIfam" id="TIGR00566">
    <property type="entry name" value="trpG_papA"/>
    <property type="match status" value="1"/>
</dbReference>
<protein>
    <recommendedName>
        <fullName evidence="2">anthranilate synthase</fullName>
        <ecNumber evidence="2">4.1.3.27</ecNumber>
    </recommendedName>
</protein>
<evidence type="ECO:0000256" key="2">
    <source>
        <dbReference type="ARBA" id="ARBA00012266"/>
    </source>
</evidence>
<name>A0A7C4WES0_9EURY</name>
<keyword evidence="5" id="KW-0315">Glutamine amidotransferase</keyword>
<dbReference type="InterPro" id="IPR029062">
    <property type="entry name" value="Class_I_gatase-like"/>
</dbReference>
<evidence type="ECO:0000256" key="6">
    <source>
        <dbReference type="ARBA" id="ARBA00023141"/>
    </source>
</evidence>
<dbReference type="PROSITE" id="PS51273">
    <property type="entry name" value="GATASE_TYPE_1"/>
    <property type="match status" value="1"/>
</dbReference>
<dbReference type="EC" id="4.1.3.27" evidence="2"/>
<dbReference type="GO" id="GO:0005829">
    <property type="term" value="C:cytosol"/>
    <property type="evidence" value="ECO:0007669"/>
    <property type="project" value="TreeGrafter"/>
</dbReference>
<dbReference type="Gene3D" id="3.40.50.880">
    <property type="match status" value="1"/>
</dbReference>
<accession>A0A7C4WES0</accession>
<dbReference type="InterPro" id="IPR017926">
    <property type="entry name" value="GATASE"/>
</dbReference>
<evidence type="ECO:0000313" key="11">
    <source>
        <dbReference type="EMBL" id="HGU59481.1"/>
    </source>
</evidence>
<comment type="pathway">
    <text evidence="1">Amino-acid biosynthesis; L-tryptophan biosynthesis; L-tryptophan from chorismate: step 1/5.</text>
</comment>
<dbReference type="PRINTS" id="PR00096">
    <property type="entry name" value="GATASE"/>
</dbReference>
<evidence type="ECO:0000256" key="7">
    <source>
        <dbReference type="ARBA" id="ARBA00023239"/>
    </source>
</evidence>
<evidence type="ECO:0000256" key="1">
    <source>
        <dbReference type="ARBA" id="ARBA00004873"/>
    </source>
</evidence>
<dbReference type="PANTHER" id="PTHR43418">
    <property type="entry name" value="MULTIFUNCTIONAL TRYPTOPHAN BIOSYNTHESIS PROTEIN-RELATED"/>
    <property type="match status" value="1"/>
</dbReference>
<dbReference type="PRINTS" id="PR00097">
    <property type="entry name" value="ANTSNTHASEII"/>
</dbReference>
<dbReference type="GO" id="GO:0004049">
    <property type="term" value="F:anthranilate synthase activity"/>
    <property type="evidence" value="ECO:0007669"/>
    <property type="project" value="UniProtKB-EC"/>
</dbReference>
<evidence type="ECO:0000313" key="10">
    <source>
        <dbReference type="EMBL" id="HGE66869.1"/>
    </source>
</evidence>
<comment type="caution">
    <text evidence="11">The sequence shown here is derived from an EMBL/GenBank/DDBJ whole genome shotgun (WGS) entry which is preliminary data.</text>
</comment>
<proteinExistence type="predicted"/>
<dbReference type="InterPro" id="IPR050472">
    <property type="entry name" value="Anth_synth/Amidotransfase"/>
</dbReference>
<dbReference type="EMBL" id="DTAK01000037">
    <property type="protein sequence ID" value="HGU59481.1"/>
    <property type="molecule type" value="Genomic_DNA"/>
</dbReference>
<evidence type="ECO:0000256" key="8">
    <source>
        <dbReference type="ARBA" id="ARBA00047683"/>
    </source>
</evidence>
<keyword evidence="6" id="KW-0057">Aromatic amino acid biosynthesis</keyword>
<gene>
    <name evidence="12" type="ORF">ENL48_02790</name>
    <name evidence="11" type="ORF">ENT89_04805</name>
    <name evidence="10" type="ORF">ENX77_07145</name>
</gene>
<dbReference type="AlphaFoldDB" id="A0A7C4WES0"/>
<keyword evidence="3" id="KW-0028">Amino-acid biosynthesis</keyword>
<evidence type="ECO:0000256" key="3">
    <source>
        <dbReference type="ARBA" id="ARBA00022605"/>
    </source>
</evidence>
<dbReference type="CDD" id="cd01743">
    <property type="entry name" value="GATase1_Anthranilate_Synthase"/>
    <property type="match status" value="1"/>
</dbReference>
<dbReference type="PANTHER" id="PTHR43418:SF4">
    <property type="entry name" value="MULTIFUNCTIONAL TRYPTOPHAN BIOSYNTHESIS PROTEIN"/>
    <property type="match status" value="1"/>
</dbReference>
<keyword evidence="7" id="KW-0456">Lyase</keyword>
<dbReference type="EMBL" id="DTPI01000033">
    <property type="protein sequence ID" value="HGE66869.1"/>
    <property type="molecule type" value="Genomic_DNA"/>
</dbReference>
<sequence>MILIVDNKDSFVWNLAEYVSIFDRVKVVPNTIELKEIRKIDPNGIVISPGPGSPKNERDIGNCIEIILNANVPILGVCLGHQIIGYAFGGDVSKVKPYHGKKGLIRHDGKTIFEGVRNPLEAGRYHSLAVTTVPRCLEVSAVSSDGIVMGLRHKKEPIEGVQFHPESVLTPRRDGLKIIRNFLRICGR</sequence>
<dbReference type="EMBL" id="DRUC01000045">
    <property type="protein sequence ID" value="HHF48134.1"/>
    <property type="molecule type" value="Genomic_DNA"/>
</dbReference>
<evidence type="ECO:0000256" key="5">
    <source>
        <dbReference type="ARBA" id="ARBA00022962"/>
    </source>
</evidence>
<evidence type="ECO:0000259" key="9">
    <source>
        <dbReference type="Pfam" id="PF00117"/>
    </source>
</evidence>
<dbReference type="PRINTS" id="PR00099">
    <property type="entry name" value="CPSGATASE"/>
</dbReference>
<keyword evidence="4" id="KW-0822">Tryptophan biosynthesis</keyword>
<dbReference type="SUPFAM" id="SSF52317">
    <property type="entry name" value="Class I glutamine amidotransferase-like"/>
    <property type="match status" value="1"/>
</dbReference>
<organism evidence="11">
    <name type="scientific">Geoglobus ahangari</name>
    <dbReference type="NCBI Taxonomy" id="113653"/>
    <lineage>
        <taxon>Archaea</taxon>
        <taxon>Methanobacteriati</taxon>
        <taxon>Methanobacteriota</taxon>
        <taxon>Archaeoglobi</taxon>
        <taxon>Archaeoglobales</taxon>
        <taxon>Archaeoglobaceae</taxon>
        <taxon>Geoglobus</taxon>
    </lineage>
</organism>
<dbReference type="Pfam" id="PF00117">
    <property type="entry name" value="GATase"/>
    <property type="match status" value="1"/>
</dbReference>